<dbReference type="AlphaFoldDB" id="A0A420J3I2"/>
<protein>
    <submittedName>
        <fullName evidence="2">Uncharacterized protein</fullName>
    </submittedName>
</protein>
<proteinExistence type="predicted"/>
<feature type="chain" id="PRO_5019174740" evidence="1">
    <location>
        <begin position="20"/>
        <end position="41"/>
    </location>
</feature>
<name>A0A420J3I2_9PEZI</name>
<comment type="caution">
    <text evidence="2">The sequence shown here is derived from an EMBL/GenBank/DDBJ whole genome shotgun (WGS) entry which is preliminary data.</text>
</comment>
<evidence type="ECO:0000313" key="2">
    <source>
        <dbReference type="EMBL" id="RKF81359.1"/>
    </source>
</evidence>
<evidence type="ECO:0000313" key="3">
    <source>
        <dbReference type="Proteomes" id="UP000285405"/>
    </source>
</evidence>
<gene>
    <name evidence="2" type="ORF">GcC1_c13244o35</name>
</gene>
<reference evidence="2 3" key="1">
    <citation type="journal article" date="2018" name="BMC Genomics">
        <title>Comparative genome analyses reveal sequence features reflecting distinct modes of host-adaptation between dicot and monocot powdery mildew.</title>
        <authorList>
            <person name="Wu Y."/>
            <person name="Ma X."/>
            <person name="Pan Z."/>
            <person name="Kale S.D."/>
            <person name="Song Y."/>
            <person name="King H."/>
            <person name="Zhang Q."/>
            <person name="Presley C."/>
            <person name="Deng X."/>
            <person name="Wei C.I."/>
            <person name="Xiao S."/>
        </authorList>
    </citation>
    <scope>NUCLEOTIDE SEQUENCE [LARGE SCALE GENOMIC DNA]</scope>
    <source>
        <strain evidence="2">UCSC1</strain>
    </source>
</reference>
<keyword evidence="1" id="KW-0732">Signal</keyword>
<organism evidence="2 3">
    <name type="scientific">Golovinomyces cichoracearum</name>
    <dbReference type="NCBI Taxonomy" id="62708"/>
    <lineage>
        <taxon>Eukaryota</taxon>
        <taxon>Fungi</taxon>
        <taxon>Dikarya</taxon>
        <taxon>Ascomycota</taxon>
        <taxon>Pezizomycotina</taxon>
        <taxon>Leotiomycetes</taxon>
        <taxon>Erysiphales</taxon>
        <taxon>Erysiphaceae</taxon>
        <taxon>Golovinomyces</taxon>
    </lineage>
</organism>
<sequence>MLQLMVLFIYRLLFSIAPSKYMDFDNSGRKNCSGEKRPILA</sequence>
<dbReference type="EMBL" id="MCBR01002695">
    <property type="protein sequence ID" value="RKF81359.1"/>
    <property type="molecule type" value="Genomic_DNA"/>
</dbReference>
<accession>A0A420J3I2</accession>
<evidence type="ECO:0000256" key="1">
    <source>
        <dbReference type="SAM" id="SignalP"/>
    </source>
</evidence>
<feature type="signal peptide" evidence="1">
    <location>
        <begin position="1"/>
        <end position="19"/>
    </location>
</feature>
<dbReference type="Proteomes" id="UP000285405">
    <property type="component" value="Unassembled WGS sequence"/>
</dbReference>